<protein>
    <submittedName>
        <fullName evidence="2">Uncharacterized protein</fullName>
    </submittedName>
</protein>
<dbReference type="Proteomes" id="UP000247371">
    <property type="component" value="Unassembled WGS sequence"/>
</dbReference>
<sequence>MLHGLPPCAPAGTMRGGATPAGAVRQAPAPAMAGAGMVLTRADHAVGMAAGVRPLSPAAPPRRARAAS</sequence>
<proteinExistence type="predicted"/>
<feature type="region of interest" description="Disordered" evidence="1">
    <location>
        <begin position="1"/>
        <end position="22"/>
    </location>
</feature>
<dbReference type="AlphaFoldDB" id="A0A2V4QVD5"/>
<evidence type="ECO:0000313" key="3">
    <source>
        <dbReference type="Proteomes" id="UP000247371"/>
    </source>
</evidence>
<evidence type="ECO:0000313" key="2">
    <source>
        <dbReference type="EMBL" id="PYD68491.1"/>
    </source>
</evidence>
<gene>
    <name evidence="2" type="ORF">CFR76_14810</name>
</gene>
<evidence type="ECO:0000256" key="1">
    <source>
        <dbReference type="SAM" id="MobiDB-lite"/>
    </source>
</evidence>
<keyword evidence="3" id="KW-1185">Reference proteome</keyword>
<name>A0A2V4QVD5_9PROT</name>
<accession>A0A2V4QVD5</accession>
<organism evidence="2 3">
    <name type="scientific">Komagataeibacter swingsii</name>
    <dbReference type="NCBI Taxonomy" id="215220"/>
    <lineage>
        <taxon>Bacteria</taxon>
        <taxon>Pseudomonadati</taxon>
        <taxon>Pseudomonadota</taxon>
        <taxon>Alphaproteobacteria</taxon>
        <taxon>Acetobacterales</taxon>
        <taxon>Acetobacteraceae</taxon>
        <taxon>Komagataeibacter</taxon>
    </lineage>
</organism>
<reference evidence="2 3" key="1">
    <citation type="submission" date="2017-07" db="EMBL/GenBank/DDBJ databases">
        <title>A draft genome sequence of Komagataeibacter swingsii LMG 22125.</title>
        <authorList>
            <person name="Skraban J."/>
            <person name="Cleenwerck I."/>
            <person name="Vandamme P."/>
            <person name="Trcek J."/>
        </authorList>
    </citation>
    <scope>NUCLEOTIDE SEQUENCE [LARGE SCALE GENOMIC DNA]</scope>
    <source>
        <strain evidence="2 3">LMG 22125</strain>
    </source>
</reference>
<dbReference type="EMBL" id="NKUB01000031">
    <property type="protein sequence ID" value="PYD68491.1"/>
    <property type="molecule type" value="Genomic_DNA"/>
</dbReference>
<comment type="caution">
    <text evidence="2">The sequence shown here is derived from an EMBL/GenBank/DDBJ whole genome shotgun (WGS) entry which is preliminary data.</text>
</comment>